<organism evidence="1 2">
    <name type="scientific">Paraphaeosphaeria minitans</name>
    <dbReference type="NCBI Taxonomy" id="565426"/>
    <lineage>
        <taxon>Eukaryota</taxon>
        <taxon>Fungi</taxon>
        <taxon>Dikarya</taxon>
        <taxon>Ascomycota</taxon>
        <taxon>Pezizomycotina</taxon>
        <taxon>Dothideomycetes</taxon>
        <taxon>Pleosporomycetidae</taxon>
        <taxon>Pleosporales</taxon>
        <taxon>Massarineae</taxon>
        <taxon>Didymosphaeriaceae</taxon>
        <taxon>Paraphaeosphaeria</taxon>
    </lineage>
</organism>
<dbReference type="Gene3D" id="1.20.1290.10">
    <property type="entry name" value="AhpD-like"/>
    <property type="match status" value="1"/>
</dbReference>
<sequence length="282" mass="30598">MSKMNPQLKTLLAAIDNPVRVLSPDLKDKIFKKYAREALDRGLGLSSWLSVMTATAITLKSSALMIALYNHATAATDLAESVVIAEFMRDVGIRGIAVIGIPRVVNMLTAFHDSLPSAVRSSLKSTSSYRAEVSNIVSIQRNGQTLSKSVHSPMEEAMDRKLARAHPDLPNYLKDHIYGGLLMRPQSRAGGTAGRITTSLSAVAYLRADHGSSPQLLGHVFGLQRAWGDGSWELEPSVGSAEGIQWLTSDEGCVWVLEMIDDLMSAVSHDPIDHPKIVKGKL</sequence>
<evidence type="ECO:0000313" key="1">
    <source>
        <dbReference type="EMBL" id="KAF9728537.1"/>
    </source>
</evidence>
<comment type="caution">
    <text evidence="1">The sequence shown here is derived from an EMBL/GenBank/DDBJ whole genome shotgun (WGS) entry which is preliminary data.</text>
</comment>
<keyword evidence="2" id="KW-1185">Reference proteome</keyword>
<gene>
    <name evidence="1" type="ORF">PMIN01_13365</name>
</gene>
<reference evidence="1" key="1">
    <citation type="journal article" date="2020" name="Mol. Plant Microbe Interact.">
        <title>Genome Sequence of the Biocontrol Agent Coniothyrium minitans strain Conio (IMI 134523).</title>
        <authorList>
            <person name="Patel D."/>
            <person name="Shittu T.A."/>
            <person name="Baroncelli R."/>
            <person name="Muthumeenakshi S."/>
            <person name="Osborne T.H."/>
            <person name="Janganan T.K."/>
            <person name="Sreenivasaprasad S."/>
        </authorList>
    </citation>
    <scope>NUCLEOTIDE SEQUENCE</scope>
    <source>
        <strain evidence="1">Conio</strain>
    </source>
</reference>
<dbReference type="EMBL" id="WJXW01000019">
    <property type="protein sequence ID" value="KAF9728537.1"/>
    <property type="molecule type" value="Genomic_DNA"/>
</dbReference>
<dbReference type="InterPro" id="IPR052999">
    <property type="entry name" value="PTS1_Protein"/>
</dbReference>
<dbReference type="AlphaFoldDB" id="A0A9P6G3R7"/>
<protein>
    <submittedName>
        <fullName evidence="1">Uncharacterized protein</fullName>
    </submittedName>
</protein>
<dbReference type="InterPro" id="IPR029032">
    <property type="entry name" value="AhpD-like"/>
</dbReference>
<dbReference type="OrthoDB" id="5392202at2759"/>
<dbReference type="PANTHER" id="PTHR28180:SF2">
    <property type="entry name" value="PEROXISOMAL PROTEIN 2"/>
    <property type="match status" value="1"/>
</dbReference>
<proteinExistence type="predicted"/>
<dbReference type="Proteomes" id="UP000756921">
    <property type="component" value="Unassembled WGS sequence"/>
</dbReference>
<evidence type="ECO:0000313" key="2">
    <source>
        <dbReference type="Proteomes" id="UP000756921"/>
    </source>
</evidence>
<name>A0A9P6G3R7_9PLEO</name>
<dbReference type="PANTHER" id="PTHR28180">
    <property type="entry name" value="CONSERVED MITOCHONDRIAL PROTEIN-RELATED"/>
    <property type="match status" value="1"/>
</dbReference>
<accession>A0A9P6G3R7</accession>